<dbReference type="GO" id="GO:0008233">
    <property type="term" value="F:peptidase activity"/>
    <property type="evidence" value="ECO:0007669"/>
    <property type="project" value="InterPro"/>
</dbReference>
<feature type="chain" id="PRO_5039245493" evidence="2">
    <location>
        <begin position="20"/>
        <end position="396"/>
    </location>
</feature>
<protein>
    <submittedName>
        <fullName evidence="4">M15 family peptidase</fullName>
    </submittedName>
</protein>
<evidence type="ECO:0000313" key="4">
    <source>
        <dbReference type="EMBL" id="RLV48050.1"/>
    </source>
</evidence>
<dbReference type="SUPFAM" id="SSF55166">
    <property type="entry name" value="Hedgehog/DD-peptidase"/>
    <property type="match status" value="1"/>
</dbReference>
<dbReference type="Proteomes" id="UP000281708">
    <property type="component" value="Unassembled WGS sequence"/>
</dbReference>
<organism evidence="4 5">
    <name type="scientific">Nocardioides mangrovicus</name>
    <dbReference type="NCBI Taxonomy" id="2478913"/>
    <lineage>
        <taxon>Bacteria</taxon>
        <taxon>Bacillati</taxon>
        <taxon>Actinomycetota</taxon>
        <taxon>Actinomycetes</taxon>
        <taxon>Propionibacteriales</taxon>
        <taxon>Nocardioidaceae</taxon>
        <taxon>Nocardioides</taxon>
    </lineage>
</organism>
<dbReference type="AlphaFoldDB" id="A0A3L8NY35"/>
<dbReference type="Pfam" id="PF13539">
    <property type="entry name" value="Peptidase_M15_4"/>
    <property type="match status" value="1"/>
</dbReference>
<dbReference type="OrthoDB" id="9799970at2"/>
<comment type="caution">
    <text evidence="4">The sequence shown here is derived from an EMBL/GenBank/DDBJ whole genome shotgun (WGS) entry which is preliminary data.</text>
</comment>
<keyword evidence="2" id="KW-0732">Signal</keyword>
<sequence>MRRTAATAALLLAAVPVTACGATHPSARAQRTGTASSASSGSATPSDVAMARPAALTKPTLSPDILVYGAHSQSAATVKAVRALPGVVDVEQFALGQFFHEEQQITYAAVDPATFRRFTPQDSAQTQSVWDRVAGGEMAVTRSIGEQIEDAHDYVRMGNDRGALKVHVGAYAPLVQDYTGASVVDAVVNEKWVSKLGVPAHNAMLISTGSASPQAVLKKLKPVIGADSVRILAVNLPVSGYQTAVLTGGSVSSLLGTLRYVPHADGTVTDDPAWVKEYIRTEQVPIIGSVTCNKIMLPQLRAALTEVVQRGLAGKINPSQYGGCFNARFIAGTNQLSYHAYGMAIDLNVPGNERGTVGQMDRTVVAIFKKWGFTWGGTWHYTDPMHFQLDTIVKVK</sequence>
<dbReference type="InterPro" id="IPR009045">
    <property type="entry name" value="Zn_M74/Hedgehog-like"/>
</dbReference>
<evidence type="ECO:0000259" key="3">
    <source>
        <dbReference type="Pfam" id="PF13539"/>
    </source>
</evidence>
<reference evidence="4 5" key="1">
    <citation type="submission" date="2018-10" db="EMBL/GenBank/DDBJ databases">
        <title>Marmoricola sp. 4Q3S-7 whole genome shotgun sequence.</title>
        <authorList>
            <person name="Li F."/>
        </authorList>
    </citation>
    <scope>NUCLEOTIDE SEQUENCE [LARGE SCALE GENOMIC DNA]</scope>
    <source>
        <strain evidence="4 5">4Q3S-7</strain>
    </source>
</reference>
<dbReference type="EMBL" id="RDBE01000010">
    <property type="protein sequence ID" value="RLV48050.1"/>
    <property type="molecule type" value="Genomic_DNA"/>
</dbReference>
<gene>
    <name evidence="4" type="ORF">D9V37_18335</name>
</gene>
<evidence type="ECO:0000256" key="2">
    <source>
        <dbReference type="SAM" id="SignalP"/>
    </source>
</evidence>
<proteinExistence type="predicted"/>
<accession>A0A3L8NY35</accession>
<name>A0A3L8NY35_9ACTN</name>
<keyword evidence="5" id="KW-1185">Reference proteome</keyword>
<feature type="compositionally biased region" description="Low complexity" evidence="1">
    <location>
        <begin position="26"/>
        <end position="44"/>
    </location>
</feature>
<feature type="domain" description="Peptidase M15C" evidence="3">
    <location>
        <begin position="332"/>
        <end position="389"/>
    </location>
</feature>
<dbReference type="Gene3D" id="3.30.1380.10">
    <property type="match status" value="1"/>
</dbReference>
<dbReference type="RefSeq" id="WP_121807557.1">
    <property type="nucleotide sequence ID" value="NZ_RDBE01000010.1"/>
</dbReference>
<dbReference type="InterPro" id="IPR039561">
    <property type="entry name" value="Peptidase_M15C"/>
</dbReference>
<evidence type="ECO:0000313" key="5">
    <source>
        <dbReference type="Proteomes" id="UP000281708"/>
    </source>
</evidence>
<feature type="region of interest" description="Disordered" evidence="1">
    <location>
        <begin position="24"/>
        <end position="46"/>
    </location>
</feature>
<evidence type="ECO:0000256" key="1">
    <source>
        <dbReference type="SAM" id="MobiDB-lite"/>
    </source>
</evidence>
<feature type="signal peptide" evidence="2">
    <location>
        <begin position="1"/>
        <end position="19"/>
    </location>
</feature>